<dbReference type="Proteomes" id="UP000886268">
    <property type="component" value="Unassembled WGS sequence"/>
</dbReference>
<organism evidence="2">
    <name type="scientific">Desulfofervidus auxilii</name>
    <dbReference type="NCBI Taxonomy" id="1621989"/>
    <lineage>
        <taxon>Bacteria</taxon>
        <taxon>Pseudomonadati</taxon>
        <taxon>Thermodesulfobacteriota</taxon>
        <taxon>Candidatus Desulfofervidia</taxon>
        <taxon>Candidatus Desulfofervidales</taxon>
        <taxon>Candidatus Desulfofervidaceae</taxon>
        <taxon>Candidatus Desulfofervidus</taxon>
    </lineage>
</organism>
<proteinExistence type="predicted"/>
<dbReference type="Pfam" id="PF00884">
    <property type="entry name" value="Sulfatase"/>
    <property type="match status" value="1"/>
</dbReference>
<dbReference type="PANTHER" id="PTHR43751:SF3">
    <property type="entry name" value="SULFATASE N-TERMINAL DOMAIN-CONTAINING PROTEIN"/>
    <property type="match status" value="1"/>
</dbReference>
<evidence type="ECO:0000259" key="1">
    <source>
        <dbReference type="Pfam" id="PF00884"/>
    </source>
</evidence>
<dbReference type="InterPro" id="IPR017850">
    <property type="entry name" value="Alkaline_phosphatase_core_sf"/>
</dbReference>
<evidence type="ECO:0000313" key="2">
    <source>
        <dbReference type="EMBL" id="HEB74002.1"/>
    </source>
</evidence>
<dbReference type="Gene3D" id="3.40.720.10">
    <property type="entry name" value="Alkaline Phosphatase, subunit A"/>
    <property type="match status" value="1"/>
</dbReference>
<dbReference type="SUPFAM" id="SSF53649">
    <property type="entry name" value="Alkaline phosphatase-like"/>
    <property type="match status" value="1"/>
</dbReference>
<dbReference type="PANTHER" id="PTHR43751">
    <property type="entry name" value="SULFATASE"/>
    <property type="match status" value="1"/>
</dbReference>
<feature type="domain" description="Sulfatase N-terminal" evidence="1">
    <location>
        <begin position="6"/>
        <end position="232"/>
    </location>
</feature>
<sequence length="279" mass="31856">MSKSLPNIILILCDTLGAKHMSLYGYETKTTPNLEKLVEDGWAVYTRCFAPAPWTTPSHASLFTGLYPSEHGTHGGNFFLNSNLNIIATLLQQVSYFTVAFSNNGMISRFFKFDTGFSQFWEMRHLFPLARFDDVNKEIKNLNSRKERLLKVLNSFFQTKEDKYLKFLINSLWTNIYKFLLRKNYSVAWDATPFSKKTFKQLSKLIPTIPQPYFAFINLMQTHGKYNPPSPYSSTLTPKNQNLPIFGHFSPVISDVPTTFFPISSTRGGTAMPAALNPK</sequence>
<comment type="caution">
    <text evidence="2">The sequence shown here is derived from an EMBL/GenBank/DDBJ whole genome shotgun (WGS) entry which is preliminary data.</text>
</comment>
<protein>
    <recommendedName>
        <fullName evidence="1">Sulfatase N-terminal domain-containing protein</fullName>
    </recommendedName>
</protein>
<accession>A0A7V1N2G4</accession>
<dbReference type="AlphaFoldDB" id="A0A7V1N2G4"/>
<name>A0A7V1N2G4_DESA2</name>
<dbReference type="InterPro" id="IPR000917">
    <property type="entry name" value="Sulfatase_N"/>
</dbReference>
<gene>
    <name evidence="2" type="ORF">ENJ03_02130</name>
</gene>
<dbReference type="EMBL" id="DRKW01000122">
    <property type="protein sequence ID" value="HEB74002.1"/>
    <property type="molecule type" value="Genomic_DNA"/>
</dbReference>
<reference evidence="2" key="1">
    <citation type="journal article" date="2020" name="mSystems">
        <title>Genome- and Community-Level Interaction Insights into Carbon Utilization and Element Cycling Functions of Hydrothermarchaeota in Hydrothermal Sediment.</title>
        <authorList>
            <person name="Zhou Z."/>
            <person name="Liu Y."/>
            <person name="Xu W."/>
            <person name="Pan J."/>
            <person name="Luo Z.H."/>
            <person name="Li M."/>
        </authorList>
    </citation>
    <scope>NUCLEOTIDE SEQUENCE [LARGE SCALE GENOMIC DNA]</scope>
    <source>
        <strain evidence="2">HyVt-45</strain>
    </source>
</reference>
<dbReference type="InterPro" id="IPR052701">
    <property type="entry name" value="GAG_Ulvan_Degrading_Sulfatases"/>
</dbReference>